<evidence type="ECO:0000313" key="2">
    <source>
        <dbReference type="EMBL" id="MFC4135170.1"/>
    </source>
</evidence>
<dbReference type="PANTHER" id="PTHR43162">
    <property type="match status" value="1"/>
</dbReference>
<sequence length="273" mass="28204">MIVITGATGNVGRTLVRLVSSSGHAVTAVSRGIEPSEVPAGVRAVAADLADPASLRPALDGADALFLLVAGDDPDGIVAEARAAGVHRIVLLSSQGAGTRPDAYAHAARFEDAVTGSGLDWTVLRSGGLASNAYAWVQPIKTARVAPSPFGDVGLPFIDPDDVAATAAAVLTSDAHKGQTYVLTGPALTTPRQRAAAIEAALGEPIRFVEQARDEAYAQMTQFMPAPVAEGTLAILGTPTAEEQQISPDVERILGRPGTPFAEWARRNAPAFR</sequence>
<dbReference type="SUPFAM" id="SSF51735">
    <property type="entry name" value="NAD(P)-binding Rossmann-fold domains"/>
    <property type="match status" value="1"/>
</dbReference>
<dbReference type="Gene3D" id="3.90.25.10">
    <property type="entry name" value="UDP-galactose 4-epimerase, domain 1"/>
    <property type="match status" value="1"/>
</dbReference>
<dbReference type="Pfam" id="PF13460">
    <property type="entry name" value="NAD_binding_10"/>
    <property type="match status" value="1"/>
</dbReference>
<evidence type="ECO:0000259" key="1">
    <source>
        <dbReference type="Pfam" id="PF13460"/>
    </source>
</evidence>
<dbReference type="RefSeq" id="WP_253763049.1">
    <property type="nucleotide sequence ID" value="NZ_JAMZDZ010000001.1"/>
</dbReference>
<dbReference type="Proteomes" id="UP001595816">
    <property type="component" value="Unassembled WGS sequence"/>
</dbReference>
<evidence type="ECO:0000313" key="3">
    <source>
        <dbReference type="Proteomes" id="UP001595816"/>
    </source>
</evidence>
<dbReference type="PANTHER" id="PTHR43162:SF1">
    <property type="entry name" value="PRESTALK A DIFFERENTIATION PROTEIN A"/>
    <property type="match status" value="1"/>
</dbReference>
<comment type="caution">
    <text evidence="2">The sequence shown here is derived from an EMBL/GenBank/DDBJ whole genome shotgun (WGS) entry which is preliminary data.</text>
</comment>
<reference evidence="3" key="1">
    <citation type="journal article" date="2019" name="Int. J. Syst. Evol. Microbiol.">
        <title>The Global Catalogue of Microorganisms (GCM) 10K type strain sequencing project: providing services to taxonomists for standard genome sequencing and annotation.</title>
        <authorList>
            <consortium name="The Broad Institute Genomics Platform"/>
            <consortium name="The Broad Institute Genome Sequencing Center for Infectious Disease"/>
            <person name="Wu L."/>
            <person name="Ma J."/>
        </authorList>
    </citation>
    <scope>NUCLEOTIDE SEQUENCE [LARGE SCALE GENOMIC DNA]</scope>
    <source>
        <strain evidence="3">CGMCC 4.7289</strain>
    </source>
</reference>
<gene>
    <name evidence="2" type="ORF">ACFOZ4_31550</name>
</gene>
<dbReference type="Gene3D" id="3.40.50.720">
    <property type="entry name" value="NAD(P)-binding Rossmann-like Domain"/>
    <property type="match status" value="1"/>
</dbReference>
<dbReference type="InterPro" id="IPR036291">
    <property type="entry name" value="NAD(P)-bd_dom_sf"/>
</dbReference>
<name>A0ABV8LY17_9ACTN</name>
<protein>
    <submittedName>
        <fullName evidence="2">NAD(P)H-binding protein</fullName>
    </submittedName>
</protein>
<feature type="domain" description="NAD(P)-binding" evidence="1">
    <location>
        <begin position="6"/>
        <end position="173"/>
    </location>
</feature>
<dbReference type="InterPro" id="IPR051604">
    <property type="entry name" value="Ergot_Alk_Oxidoreductase"/>
</dbReference>
<dbReference type="EMBL" id="JBHSAY010000020">
    <property type="protein sequence ID" value="MFC4135170.1"/>
    <property type="molecule type" value="Genomic_DNA"/>
</dbReference>
<dbReference type="InterPro" id="IPR016040">
    <property type="entry name" value="NAD(P)-bd_dom"/>
</dbReference>
<keyword evidence="3" id="KW-1185">Reference proteome</keyword>
<proteinExistence type="predicted"/>
<accession>A0ABV8LY17</accession>
<organism evidence="2 3">
    <name type="scientific">Hamadaea flava</name>
    <dbReference type="NCBI Taxonomy" id="1742688"/>
    <lineage>
        <taxon>Bacteria</taxon>
        <taxon>Bacillati</taxon>
        <taxon>Actinomycetota</taxon>
        <taxon>Actinomycetes</taxon>
        <taxon>Micromonosporales</taxon>
        <taxon>Micromonosporaceae</taxon>
        <taxon>Hamadaea</taxon>
    </lineage>
</organism>